<gene>
    <name evidence="8" type="ORF">EBT44_04440</name>
</gene>
<comment type="caution">
    <text evidence="8">The sequence shown here is derived from an EMBL/GenBank/DDBJ whole genome shotgun (WGS) entry which is preliminary data.</text>
</comment>
<dbReference type="AlphaFoldDB" id="A0A965GDH0"/>
<keyword evidence="6" id="KW-0732">Signal</keyword>
<evidence type="ECO:0000256" key="2">
    <source>
        <dbReference type="ARBA" id="ARBA00022670"/>
    </source>
</evidence>
<dbReference type="InterPro" id="IPR000064">
    <property type="entry name" value="NLP_P60_dom"/>
</dbReference>
<keyword evidence="5" id="KW-0175">Coiled coil</keyword>
<organism evidence="8 9">
    <name type="scientific">Candidatus Fonsibacter lacus</name>
    <dbReference type="NCBI Taxonomy" id="2576439"/>
    <lineage>
        <taxon>Bacteria</taxon>
        <taxon>Pseudomonadati</taxon>
        <taxon>Pseudomonadota</taxon>
        <taxon>Alphaproteobacteria</taxon>
        <taxon>Candidatus Pelagibacterales</taxon>
        <taxon>Candidatus Pelagibacterales incertae sedis</taxon>
        <taxon>Candidatus Fonsibacter</taxon>
    </lineage>
</organism>
<keyword evidence="3" id="KW-0378">Hydrolase</keyword>
<dbReference type="PANTHER" id="PTHR47053">
    <property type="entry name" value="MUREIN DD-ENDOPEPTIDASE MEPH-RELATED"/>
    <property type="match status" value="1"/>
</dbReference>
<dbReference type="GO" id="GO:0006508">
    <property type="term" value="P:proteolysis"/>
    <property type="evidence" value="ECO:0007669"/>
    <property type="project" value="UniProtKB-KW"/>
</dbReference>
<evidence type="ECO:0000256" key="3">
    <source>
        <dbReference type="ARBA" id="ARBA00022801"/>
    </source>
</evidence>
<evidence type="ECO:0000313" key="8">
    <source>
        <dbReference type="EMBL" id="NBR94068.1"/>
    </source>
</evidence>
<dbReference type="Proteomes" id="UP000740727">
    <property type="component" value="Unassembled WGS sequence"/>
</dbReference>
<dbReference type="InterPro" id="IPR038765">
    <property type="entry name" value="Papain-like_cys_pep_sf"/>
</dbReference>
<keyword evidence="4" id="KW-0788">Thiol protease</keyword>
<feature type="domain" description="NlpC/P60" evidence="7">
    <location>
        <begin position="232"/>
        <end position="346"/>
    </location>
</feature>
<evidence type="ECO:0000256" key="5">
    <source>
        <dbReference type="SAM" id="Coils"/>
    </source>
</evidence>
<dbReference type="EMBL" id="RFXN01000052">
    <property type="protein sequence ID" value="NBR94068.1"/>
    <property type="molecule type" value="Genomic_DNA"/>
</dbReference>
<accession>A0A965GDH0</accession>
<keyword evidence="2" id="KW-0645">Protease</keyword>
<comment type="similarity">
    <text evidence="1">Belongs to the peptidase C40 family.</text>
</comment>
<dbReference type="PANTHER" id="PTHR47053:SF1">
    <property type="entry name" value="MUREIN DD-ENDOPEPTIDASE MEPH-RELATED"/>
    <property type="match status" value="1"/>
</dbReference>
<evidence type="ECO:0000259" key="7">
    <source>
        <dbReference type="PROSITE" id="PS51935"/>
    </source>
</evidence>
<evidence type="ECO:0000256" key="1">
    <source>
        <dbReference type="ARBA" id="ARBA00007074"/>
    </source>
</evidence>
<evidence type="ECO:0000313" key="9">
    <source>
        <dbReference type="Proteomes" id="UP000740727"/>
    </source>
</evidence>
<reference evidence="8" key="1">
    <citation type="submission" date="2018-10" db="EMBL/GenBank/DDBJ databases">
        <title>Iterative Subtractive Binning of Freshwater Chronoseries Metagenomes Recovers Nearly Complete Genomes from over Four Hundred Novel Species.</title>
        <authorList>
            <person name="Rodriguez-R L.M."/>
            <person name="Tsementzi D."/>
            <person name="Luo C."/>
            <person name="Konstantinidis K.T."/>
        </authorList>
    </citation>
    <scope>NUCLEOTIDE SEQUENCE</scope>
    <source>
        <strain evidence="8">WB5_2A_028</strain>
    </source>
</reference>
<dbReference type="Gene3D" id="3.90.1720.10">
    <property type="entry name" value="endopeptidase domain like (from Nostoc punctiforme)"/>
    <property type="match status" value="1"/>
</dbReference>
<feature type="coiled-coil region" evidence="5">
    <location>
        <begin position="65"/>
        <end position="92"/>
    </location>
</feature>
<protein>
    <submittedName>
        <fullName evidence="8">Peptidoglycan endopeptidase</fullName>
    </submittedName>
</protein>
<dbReference type="GO" id="GO:0008234">
    <property type="term" value="F:cysteine-type peptidase activity"/>
    <property type="evidence" value="ECO:0007669"/>
    <property type="project" value="UniProtKB-KW"/>
</dbReference>
<proteinExistence type="inferred from homology"/>
<dbReference type="PROSITE" id="PS51935">
    <property type="entry name" value="NLPC_P60"/>
    <property type="match status" value="1"/>
</dbReference>
<evidence type="ECO:0000256" key="6">
    <source>
        <dbReference type="SAM" id="SignalP"/>
    </source>
</evidence>
<feature type="coiled-coil region" evidence="5">
    <location>
        <begin position="174"/>
        <end position="201"/>
    </location>
</feature>
<dbReference type="Pfam" id="PF00877">
    <property type="entry name" value="NLPC_P60"/>
    <property type="match status" value="1"/>
</dbReference>
<evidence type="ECO:0000256" key="4">
    <source>
        <dbReference type="ARBA" id="ARBA00022807"/>
    </source>
</evidence>
<feature type="signal peptide" evidence="6">
    <location>
        <begin position="1"/>
        <end position="31"/>
    </location>
</feature>
<sequence>MATPGYRAIRSRTALTATALSAYLGFSLVLAAPVEAAPPPSARLLEVQARVIDLQNQAASAAEGAQEAKVRLAQLNQTLAGVQEKAAKQRSELDVIRKSLGSIALEQYKSSGLGQSLQLLFSSNPRAYLASAGDLDSLTRRRSIELRRYEAATQKLRQTTLLVSDKAKLVRATQQRLEAQARAANAKLAEAEKIFKSLKASERKALLAAQRRAEANDIASSRATAKNLKNTSGRAGVAIRYALAQIGDRYVFGAAGMRTWDCSGLTMRAFASAGVSLPHSSRAQFQYGKKIPRSQLRPGDLVFFKHPISHVGIYIGNGKMIHAPRPGSRVKIAPIDQMRYAGAVRL</sequence>
<dbReference type="SUPFAM" id="SSF54001">
    <property type="entry name" value="Cysteine proteinases"/>
    <property type="match status" value="1"/>
</dbReference>
<name>A0A965GDH0_9PROT</name>
<dbReference type="InterPro" id="IPR051202">
    <property type="entry name" value="Peptidase_C40"/>
</dbReference>
<feature type="chain" id="PRO_5036821529" evidence="6">
    <location>
        <begin position="32"/>
        <end position="346"/>
    </location>
</feature>